<comment type="caution">
    <text evidence="1">The sequence shown here is derived from an EMBL/GenBank/DDBJ whole genome shotgun (WGS) entry which is preliminary data.</text>
</comment>
<dbReference type="Gene3D" id="1.20.120.440">
    <property type="entry name" value="YppE-like"/>
    <property type="match status" value="1"/>
</dbReference>
<evidence type="ECO:0000313" key="1">
    <source>
        <dbReference type="EMBL" id="MFC5714269.1"/>
    </source>
</evidence>
<organism evidence="1 2">
    <name type="scientific">Thalassorhabdus alkalitolerans</name>
    <dbReference type="NCBI Taxonomy" id="2282697"/>
    <lineage>
        <taxon>Bacteria</taxon>
        <taxon>Bacillati</taxon>
        <taxon>Bacillota</taxon>
        <taxon>Bacilli</taxon>
        <taxon>Bacillales</taxon>
        <taxon>Bacillaceae</taxon>
        <taxon>Thalassorhabdus</taxon>
    </lineage>
</organism>
<dbReference type="EMBL" id="JBHSOZ010000010">
    <property type="protein sequence ID" value="MFC5714269.1"/>
    <property type="molecule type" value="Genomic_DNA"/>
</dbReference>
<name>A0ABW0YV74_9BACI</name>
<sequence>MWTKEDTALLHSLTKEVKQWNEKALKQYEQNTLKEGYSPDFYGQVKPFADHVKEAADKWRQVSERWIEEEKPKYIYKKQVTDTHENLTILSVTAFQIDTKSKRFHEMVQSVDYVLEGILYELKAPS</sequence>
<dbReference type="InterPro" id="IPR023351">
    <property type="entry name" value="YppE-like_sf"/>
</dbReference>
<proteinExistence type="predicted"/>
<keyword evidence="2" id="KW-1185">Reference proteome</keyword>
<dbReference type="RefSeq" id="WP_385942895.1">
    <property type="nucleotide sequence ID" value="NZ_JBHSOZ010000010.1"/>
</dbReference>
<dbReference type="InterPro" id="IPR014913">
    <property type="entry name" value="YppE-like"/>
</dbReference>
<gene>
    <name evidence="1" type="ORF">ACFPU1_16075</name>
</gene>
<reference evidence="2" key="1">
    <citation type="journal article" date="2019" name="Int. J. Syst. Evol. Microbiol.">
        <title>The Global Catalogue of Microorganisms (GCM) 10K type strain sequencing project: providing services to taxonomists for standard genome sequencing and annotation.</title>
        <authorList>
            <consortium name="The Broad Institute Genomics Platform"/>
            <consortium name="The Broad Institute Genome Sequencing Center for Infectious Disease"/>
            <person name="Wu L."/>
            <person name="Ma J."/>
        </authorList>
    </citation>
    <scope>NUCLEOTIDE SEQUENCE [LARGE SCALE GENOMIC DNA]</scope>
    <source>
        <strain evidence="2">CECT 7184</strain>
    </source>
</reference>
<dbReference type="Pfam" id="PF08807">
    <property type="entry name" value="DUF1798"/>
    <property type="match status" value="1"/>
</dbReference>
<accession>A0ABW0YV74</accession>
<evidence type="ECO:0000313" key="2">
    <source>
        <dbReference type="Proteomes" id="UP001596142"/>
    </source>
</evidence>
<dbReference type="SUPFAM" id="SSF140415">
    <property type="entry name" value="YppE-like"/>
    <property type="match status" value="1"/>
</dbReference>
<dbReference type="Proteomes" id="UP001596142">
    <property type="component" value="Unassembled WGS sequence"/>
</dbReference>
<protein>
    <submittedName>
        <fullName evidence="1">YppE family protein</fullName>
    </submittedName>
</protein>